<dbReference type="EMBL" id="CAQQ02093321">
    <property type="status" value="NOT_ANNOTATED_CDS"/>
    <property type="molecule type" value="Genomic_DNA"/>
</dbReference>
<reference evidence="2" key="1">
    <citation type="submission" date="2013-02" db="EMBL/GenBank/DDBJ databases">
        <authorList>
            <person name="Hughes D."/>
        </authorList>
    </citation>
    <scope>NUCLEOTIDE SEQUENCE</scope>
    <source>
        <strain>Durham</strain>
        <strain evidence="2">NC isolate 2 -- Noor lab</strain>
    </source>
</reference>
<dbReference type="EMBL" id="CAQQ02093323">
    <property type="status" value="NOT_ANNOTATED_CDS"/>
    <property type="molecule type" value="Genomic_DNA"/>
</dbReference>
<dbReference type="EMBL" id="CAQQ02093325">
    <property type="status" value="NOT_ANNOTATED_CDS"/>
    <property type="molecule type" value="Genomic_DNA"/>
</dbReference>
<protein>
    <submittedName>
        <fullName evidence="1">Uncharacterized protein</fullName>
    </submittedName>
</protein>
<proteinExistence type="predicted"/>
<name>T1GV74_MEGSC</name>
<dbReference type="EMBL" id="CAQQ02093322">
    <property type="status" value="NOT_ANNOTATED_CDS"/>
    <property type="molecule type" value="Genomic_DNA"/>
</dbReference>
<evidence type="ECO:0000313" key="2">
    <source>
        <dbReference type="Proteomes" id="UP000015102"/>
    </source>
</evidence>
<keyword evidence="2" id="KW-1185">Reference proteome</keyword>
<dbReference type="HOGENOM" id="CLU_1422993_0_0_1"/>
<dbReference type="AlphaFoldDB" id="T1GV74"/>
<dbReference type="EnsemblMetazoa" id="MESCA007659-RA">
    <property type="protein sequence ID" value="MESCA007659-PA"/>
    <property type="gene ID" value="MESCA007659"/>
</dbReference>
<evidence type="ECO:0000313" key="1">
    <source>
        <dbReference type="EnsemblMetazoa" id="MESCA007659-PA"/>
    </source>
</evidence>
<reference evidence="1" key="2">
    <citation type="submission" date="2015-06" db="UniProtKB">
        <authorList>
            <consortium name="EnsemblMetazoa"/>
        </authorList>
    </citation>
    <scope>IDENTIFICATION</scope>
</reference>
<dbReference type="Proteomes" id="UP000015102">
    <property type="component" value="Unassembled WGS sequence"/>
</dbReference>
<accession>T1GV74</accession>
<organism evidence="1 2">
    <name type="scientific">Megaselia scalaris</name>
    <name type="common">Humpbacked fly</name>
    <name type="synonym">Phora scalaris</name>
    <dbReference type="NCBI Taxonomy" id="36166"/>
    <lineage>
        <taxon>Eukaryota</taxon>
        <taxon>Metazoa</taxon>
        <taxon>Ecdysozoa</taxon>
        <taxon>Arthropoda</taxon>
        <taxon>Hexapoda</taxon>
        <taxon>Insecta</taxon>
        <taxon>Pterygota</taxon>
        <taxon>Neoptera</taxon>
        <taxon>Endopterygota</taxon>
        <taxon>Diptera</taxon>
        <taxon>Brachycera</taxon>
        <taxon>Muscomorpha</taxon>
        <taxon>Platypezoidea</taxon>
        <taxon>Phoridae</taxon>
        <taxon>Megaseliini</taxon>
        <taxon>Megaselia</taxon>
    </lineage>
</organism>
<dbReference type="EMBL" id="CAQQ02093324">
    <property type="status" value="NOT_ANNOTATED_CDS"/>
    <property type="molecule type" value="Genomic_DNA"/>
</dbReference>
<dbReference type="STRING" id="36166.T1GV74"/>
<sequence>MVECKKAQPKEVMLPANLAKTRTAGRTAYGELVVLSGSNSSGIGGGIGLTAAATHHHHTLGAAAAAAAVAAGNGGVVPTSSIRYAPYPLPATFAANIHHHQTQQQQNASVTAVAHTLIPFAAAASSAANTPSLLQYTPQPTQPTLYDTATVMTYKRLFAAAAAGRAQPTQLLLLMPLMLTTHVQQPHLLIH</sequence>